<dbReference type="RefSeq" id="WP_066596156.1">
    <property type="nucleotide sequence ID" value="NZ_CP016282.1"/>
</dbReference>
<dbReference type="EMBL" id="CP016282">
    <property type="protein sequence ID" value="ANP73028.1"/>
    <property type="molecule type" value="Genomic_DNA"/>
</dbReference>
<name>A0A1B1BKI5_9MICO</name>
<feature type="transmembrane region" description="Helical" evidence="1">
    <location>
        <begin position="98"/>
        <end position="116"/>
    </location>
</feature>
<evidence type="ECO:0000256" key="1">
    <source>
        <dbReference type="SAM" id="Phobius"/>
    </source>
</evidence>
<dbReference type="KEGG" id="cart:PA27867_2076"/>
<protein>
    <submittedName>
        <fullName evidence="2">Uncharacterized protein</fullName>
    </submittedName>
</protein>
<keyword evidence="1" id="KW-0812">Transmembrane</keyword>
<dbReference type="Proteomes" id="UP000092582">
    <property type="component" value="Chromosome 1"/>
</dbReference>
<dbReference type="AlphaFoldDB" id="A0A1B1BKI5"/>
<evidence type="ECO:0000313" key="3">
    <source>
        <dbReference type="Proteomes" id="UP000092582"/>
    </source>
</evidence>
<feature type="transmembrane region" description="Helical" evidence="1">
    <location>
        <begin position="66"/>
        <end position="86"/>
    </location>
</feature>
<keyword evidence="1" id="KW-1133">Transmembrane helix</keyword>
<dbReference type="OrthoDB" id="4955035at2"/>
<evidence type="ECO:0000313" key="2">
    <source>
        <dbReference type="EMBL" id="ANP73028.1"/>
    </source>
</evidence>
<keyword evidence="3" id="KW-1185">Reference proteome</keyword>
<proteinExistence type="predicted"/>
<organism evidence="2 3">
    <name type="scientific">Cryobacterium arcticum</name>
    <dbReference type="NCBI Taxonomy" id="670052"/>
    <lineage>
        <taxon>Bacteria</taxon>
        <taxon>Bacillati</taxon>
        <taxon>Actinomycetota</taxon>
        <taxon>Actinomycetes</taxon>
        <taxon>Micrococcales</taxon>
        <taxon>Microbacteriaceae</taxon>
        <taxon>Cryobacterium</taxon>
    </lineage>
</organism>
<sequence length="131" mass="14237">MDSLKPQNRPTLSPWPTISTLVLAWLVIAVSFVSLLGLLMSSFYFDPDDYSGEYYLAMATKHQRDMLFALLLPAASLVLSGLSFFLAPRAGARVAPAIWAGGVSVVLVAAMIFVGVSNIHGDLYYAELFGY</sequence>
<accession>A0A1B1BKI5</accession>
<reference evidence="2 3" key="1">
    <citation type="submission" date="2016-06" db="EMBL/GenBank/DDBJ databases">
        <title>Genome sequencing of Cryobacterium arcticum PAMC 27867.</title>
        <authorList>
            <person name="Lee J."/>
            <person name="Kim O.-S."/>
        </authorList>
    </citation>
    <scope>NUCLEOTIDE SEQUENCE [LARGE SCALE GENOMIC DNA]</scope>
    <source>
        <strain evidence="2 3">PAMC 27867</strain>
    </source>
</reference>
<keyword evidence="1" id="KW-0472">Membrane</keyword>
<feature type="transmembrane region" description="Helical" evidence="1">
    <location>
        <begin position="20"/>
        <end position="45"/>
    </location>
</feature>
<gene>
    <name evidence="2" type="ORF">PA27867_2076</name>
</gene>